<sequence length="89" mass="10249">MDFTEVRSLSYCHFVSLNDQRLWRSAPRDSPFNWVLWAGIKTPNLCPRKVIGLERPLMDLSTEAQLIQELCLGIAPDVWASLVKRGDLY</sequence>
<dbReference type="Proteomes" id="UP001054945">
    <property type="component" value="Unassembled WGS sequence"/>
</dbReference>
<comment type="caution">
    <text evidence="1">The sequence shown here is derived from an EMBL/GenBank/DDBJ whole genome shotgun (WGS) entry which is preliminary data.</text>
</comment>
<accession>A0AAV4U048</accession>
<reference evidence="1 2" key="1">
    <citation type="submission" date="2021-06" db="EMBL/GenBank/DDBJ databases">
        <title>Caerostris extrusa draft genome.</title>
        <authorList>
            <person name="Kono N."/>
            <person name="Arakawa K."/>
        </authorList>
    </citation>
    <scope>NUCLEOTIDE SEQUENCE [LARGE SCALE GENOMIC DNA]</scope>
</reference>
<keyword evidence="2" id="KW-1185">Reference proteome</keyword>
<dbReference type="AlphaFoldDB" id="A0AAV4U048"/>
<proteinExistence type="predicted"/>
<organism evidence="1 2">
    <name type="scientific">Caerostris extrusa</name>
    <name type="common">Bark spider</name>
    <name type="synonym">Caerostris bankana</name>
    <dbReference type="NCBI Taxonomy" id="172846"/>
    <lineage>
        <taxon>Eukaryota</taxon>
        <taxon>Metazoa</taxon>
        <taxon>Ecdysozoa</taxon>
        <taxon>Arthropoda</taxon>
        <taxon>Chelicerata</taxon>
        <taxon>Arachnida</taxon>
        <taxon>Araneae</taxon>
        <taxon>Araneomorphae</taxon>
        <taxon>Entelegynae</taxon>
        <taxon>Araneoidea</taxon>
        <taxon>Araneidae</taxon>
        <taxon>Caerostris</taxon>
    </lineage>
</organism>
<evidence type="ECO:0000313" key="1">
    <source>
        <dbReference type="EMBL" id="GIY51131.1"/>
    </source>
</evidence>
<evidence type="ECO:0000313" key="2">
    <source>
        <dbReference type="Proteomes" id="UP001054945"/>
    </source>
</evidence>
<gene>
    <name evidence="1" type="ORF">CEXT_364301</name>
</gene>
<protein>
    <submittedName>
        <fullName evidence="1">Uncharacterized protein</fullName>
    </submittedName>
</protein>
<name>A0AAV4U048_CAEEX</name>
<dbReference type="EMBL" id="BPLR01012073">
    <property type="protein sequence ID" value="GIY51131.1"/>
    <property type="molecule type" value="Genomic_DNA"/>
</dbReference>